<proteinExistence type="predicted"/>
<evidence type="ECO:0000313" key="2">
    <source>
        <dbReference type="EMBL" id="CAL6053876.1"/>
    </source>
</evidence>
<keyword evidence="3" id="KW-1185">Reference proteome</keyword>
<evidence type="ECO:0000313" key="1">
    <source>
        <dbReference type="EMBL" id="CAI9951323.1"/>
    </source>
</evidence>
<evidence type="ECO:0000313" key="3">
    <source>
        <dbReference type="Proteomes" id="UP001642409"/>
    </source>
</evidence>
<dbReference type="EMBL" id="CATOUU010000823">
    <property type="protein sequence ID" value="CAI9951323.1"/>
    <property type="molecule type" value="Genomic_DNA"/>
</dbReference>
<reference evidence="2 3" key="2">
    <citation type="submission" date="2024-07" db="EMBL/GenBank/DDBJ databases">
        <authorList>
            <person name="Akdeniz Z."/>
        </authorList>
    </citation>
    <scope>NUCLEOTIDE SEQUENCE [LARGE SCALE GENOMIC DNA]</scope>
</reference>
<protein>
    <submittedName>
        <fullName evidence="2">Hypothetical_protein</fullName>
    </submittedName>
</protein>
<dbReference type="EMBL" id="CAXDID020000199">
    <property type="protein sequence ID" value="CAL6053876.1"/>
    <property type="molecule type" value="Genomic_DNA"/>
</dbReference>
<name>A0AA86Q527_9EUKA</name>
<dbReference type="AlphaFoldDB" id="A0AA86Q527"/>
<sequence>MLIKQVINILNVIDFIFQLKKEFIFVSSSFSITRLSIEGIIYYIHQDTRRSTDQYLDFTLFQYFAHFIIETTEFIVFSELDISGLNKTQFSFNYTFTKILGYENQQIINTINPKQPNEQQMLNLSKNYNTSTLQSQIDIYSQ</sequence>
<reference evidence="1" key="1">
    <citation type="submission" date="2023-06" db="EMBL/GenBank/DDBJ databases">
        <authorList>
            <person name="Kurt Z."/>
        </authorList>
    </citation>
    <scope>NUCLEOTIDE SEQUENCE</scope>
</reference>
<gene>
    <name evidence="1" type="ORF">HINF_LOCUS38968</name>
    <name evidence="2" type="ORF">HINF_LOCUS45732</name>
</gene>
<organism evidence="1">
    <name type="scientific">Hexamita inflata</name>
    <dbReference type="NCBI Taxonomy" id="28002"/>
    <lineage>
        <taxon>Eukaryota</taxon>
        <taxon>Metamonada</taxon>
        <taxon>Diplomonadida</taxon>
        <taxon>Hexamitidae</taxon>
        <taxon>Hexamitinae</taxon>
        <taxon>Hexamita</taxon>
    </lineage>
</organism>
<dbReference type="Proteomes" id="UP001642409">
    <property type="component" value="Unassembled WGS sequence"/>
</dbReference>
<accession>A0AA86Q527</accession>
<comment type="caution">
    <text evidence="1">The sequence shown here is derived from an EMBL/GenBank/DDBJ whole genome shotgun (WGS) entry which is preliminary data.</text>
</comment>